<name>A0A6A1WIP9_9ROSI</name>
<dbReference type="EMBL" id="RXIC02000019">
    <property type="protein sequence ID" value="KAB1225069.1"/>
    <property type="molecule type" value="Genomic_DNA"/>
</dbReference>
<protein>
    <recommendedName>
        <fullName evidence="4">Reverse transcriptase zinc-binding domain-containing protein</fullName>
    </recommendedName>
</protein>
<comment type="caution">
    <text evidence="2">The sequence shown here is derived from an EMBL/GenBank/DDBJ whole genome shotgun (WGS) entry which is preliminary data.</text>
</comment>
<dbReference type="OrthoDB" id="1748414at2759"/>
<keyword evidence="3" id="KW-1185">Reference proteome</keyword>
<evidence type="ECO:0000313" key="2">
    <source>
        <dbReference type="EMBL" id="KAB1225071.1"/>
    </source>
</evidence>
<dbReference type="AlphaFoldDB" id="A0A6A1WIP9"/>
<reference evidence="2" key="3">
    <citation type="submission" date="2019-09" db="EMBL/GenBank/DDBJ databases">
        <authorList>
            <person name="Gao Z."/>
        </authorList>
    </citation>
    <scope>NUCLEOTIDE SEQUENCE</scope>
    <source>
        <tissue evidence="2">Leaves</tissue>
    </source>
</reference>
<accession>A0A6A1WIP9</accession>
<reference evidence="2" key="1">
    <citation type="submission" date="2018-07" db="EMBL/GenBank/DDBJ databases">
        <authorList>
            <person name="Gao Z.-S."/>
            <person name="Jia H.-M."/>
            <person name="Jia H.-J."/>
            <person name="Cai Q.-L."/>
            <person name="Wang Y."/>
            <person name="Zhao H.-B."/>
        </authorList>
    </citation>
    <scope>NUCLEOTIDE SEQUENCE</scope>
    <source>
        <tissue evidence="2">Leaves</tissue>
    </source>
</reference>
<gene>
    <name evidence="2" type="ORF">CJ030_MR1G005400</name>
    <name evidence="1" type="ORF">CJ030_MR1G005402</name>
</gene>
<evidence type="ECO:0008006" key="4">
    <source>
        <dbReference type="Google" id="ProtNLM"/>
    </source>
</evidence>
<dbReference type="EMBL" id="RXIC02000019">
    <property type="protein sequence ID" value="KAB1225071.1"/>
    <property type="molecule type" value="Genomic_DNA"/>
</dbReference>
<proteinExistence type="predicted"/>
<sequence>MGWRMYNEGDKLWVKLLRAKGLCIQSFLSRGLCYKVGDGRSLNCWADPWLPFMETFRPKPRILGVEQLQQPKVSDSVSSQGGEWNVITLRHLFDDGSVAAILRILPPITGCSDKPQWMLSIKRELSVRDAYELIIKEHPPPCLFRIGEDFGN</sequence>
<reference evidence="2 3" key="2">
    <citation type="journal article" date="2019" name="Plant Biotechnol. J.">
        <title>The red bayberry genome and genetic basis of sex determination.</title>
        <authorList>
            <person name="Jia H.M."/>
            <person name="Jia H.J."/>
            <person name="Cai Q.L."/>
            <person name="Wang Y."/>
            <person name="Zhao H.B."/>
            <person name="Yang W.F."/>
            <person name="Wang G.Y."/>
            <person name="Li Y.H."/>
            <person name="Zhan D.L."/>
            <person name="Shen Y.T."/>
            <person name="Niu Q.F."/>
            <person name="Chang L."/>
            <person name="Qiu J."/>
            <person name="Zhao L."/>
            <person name="Xie H.B."/>
            <person name="Fu W.Y."/>
            <person name="Jin J."/>
            <person name="Li X.W."/>
            <person name="Jiao Y."/>
            <person name="Zhou C.C."/>
            <person name="Tu T."/>
            <person name="Chai C.Y."/>
            <person name="Gao J.L."/>
            <person name="Fan L.J."/>
            <person name="van de Weg E."/>
            <person name="Wang J.Y."/>
            <person name="Gao Z.S."/>
        </authorList>
    </citation>
    <scope>NUCLEOTIDE SEQUENCE [LARGE SCALE GENOMIC DNA]</scope>
    <source>
        <tissue evidence="2">Leaves</tissue>
    </source>
</reference>
<organism evidence="2 3">
    <name type="scientific">Morella rubra</name>
    <name type="common">Chinese bayberry</name>
    <dbReference type="NCBI Taxonomy" id="262757"/>
    <lineage>
        <taxon>Eukaryota</taxon>
        <taxon>Viridiplantae</taxon>
        <taxon>Streptophyta</taxon>
        <taxon>Embryophyta</taxon>
        <taxon>Tracheophyta</taxon>
        <taxon>Spermatophyta</taxon>
        <taxon>Magnoliopsida</taxon>
        <taxon>eudicotyledons</taxon>
        <taxon>Gunneridae</taxon>
        <taxon>Pentapetalae</taxon>
        <taxon>rosids</taxon>
        <taxon>fabids</taxon>
        <taxon>Fagales</taxon>
        <taxon>Myricaceae</taxon>
        <taxon>Morella</taxon>
    </lineage>
</organism>
<evidence type="ECO:0000313" key="1">
    <source>
        <dbReference type="EMBL" id="KAB1225069.1"/>
    </source>
</evidence>
<dbReference type="Proteomes" id="UP000516437">
    <property type="component" value="Chromosome 1"/>
</dbReference>
<evidence type="ECO:0000313" key="3">
    <source>
        <dbReference type="Proteomes" id="UP000516437"/>
    </source>
</evidence>